<dbReference type="Proteomes" id="UP001140949">
    <property type="component" value="Unassembled WGS sequence"/>
</dbReference>
<reference evidence="2" key="1">
    <citation type="journal article" date="2023" name="GigaByte">
        <title>Genome assembly of the bearded iris, Iris pallida Lam.</title>
        <authorList>
            <person name="Bruccoleri R.E."/>
            <person name="Oakeley E.J."/>
            <person name="Faust A.M.E."/>
            <person name="Altorfer M."/>
            <person name="Dessus-Babus S."/>
            <person name="Burckhardt D."/>
            <person name="Oertli M."/>
            <person name="Naumann U."/>
            <person name="Petersen F."/>
            <person name="Wong J."/>
        </authorList>
    </citation>
    <scope>NUCLEOTIDE SEQUENCE</scope>
    <source>
        <strain evidence="2">GSM-AAB239-AS_SAM_17_03QT</strain>
    </source>
</reference>
<accession>A0AAX6GLT6</accession>
<comment type="caution">
    <text evidence="2">The sequence shown here is derived from an EMBL/GenBank/DDBJ whole genome shotgun (WGS) entry which is preliminary data.</text>
</comment>
<evidence type="ECO:0000313" key="3">
    <source>
        <dbReference type="Proteomes" id="UP001140949"/>
    </source>
</evidence>
<dbReference type="SUPFAM" id="SSF48452">
    <property type="entry name" value="TPR-like"/>
    <property type="match status" value="1"/>
</dbReference>
<dbReference type="PANTHER" id="PTHR26312:SF168">
    <property type="entry name" value="OS06G0606700 PROTEIN"/>
    <property type="match status" value="1"/>
</dbReference>
<sequence length="290" mass="31439">MLLIRRSSSPILKSLIPVSADTSPGSANHLHLSSASLAPRSSTTLTRAMSDSNISELLTPSIPRRKERETMIVEDDKDEAEDNSRQQRLLSVSGLDVQPLSLAVTDGGWSDTLVLDQGCIGDGGGTGGRICGGGGGGSDGGFSDSNKSFDAYYQETIRANPSDPLLLGNYSKYLKEVQGDLSKAEEYCERAILANEEEDDGGVLSMYAEIIWERRKDAERAEAFFVRAVQAAPEDCYVAASYSRFLWDAEEEEERVRNSQYFLASWKQPSPFFPGQATTTTTTPIAAAAS</sequence>
<reference evidence="2" key="2">
    <citation type="submission" date="2023-04" db="EMBL/GenBank/DDBJ databases">
        <authorList>
            <person name="Bruccoleri R.E."/>
            <person name="Oakeley E.J."/>
            <person name="Faust A.-M."/>
            <person name="Dessus-Babus S."/>
            <person name="Altorfer M."/>
            <person name="Burckhardt D."/>
            <person name="Oertli M."/>
            <person name="Naumann U."/>
            <person name="Petersen F."/>
            <person name="Wong J."/>
        </authorList>
    </citation>
    <scope>NUCLEOTIDE SEQUENCE</scope>
    <source>
        <strain evidence="2">GSM-AAB239-AS_SAM_17_03QT</strain>
        <tissue evidence="2">Leaf</tissue>
    </source>
</reference>
<dbReference type="AlphaFoldDB" id="A0AAX6GLT6"/>
<keyword evidence="3" id="KW-1185">Reference proteome</keyword>
<gene>
    <name evidence="2" type="ORF">M6B38_355430</name>
</gene>
<dbReference type="InterPro" id="IPR011990">
    <property type="entry name" value="TPR-like_helical_dom_sf"/>
</dbReference>
<dbReference type="Gene3D" id="1.25.40.10">
    <property type="entry name" value="Tetratricopeptide repeat domain"/>
    <property type="match status" value="1"/>
</dbReference>
<dbReference type="PANTHER" id="PTHR26312">
    <property type="entry name" value="TETRATRICOPEPTIDE REPEAT PROTEIN 5"/>
    <property type="match status" value="1"/>
</dbReference>
<evidence type="ECO:0000256" key="1">
    <source>
        <dbReference type="SAM" id="MobiDB-lite"/>
    </source>
</evidence>
<feature type="compositionally biased region" description="Low complexity" evidence="1">
    <location>
        <begin position="26"/>
        <end position="47"/>
    </location>
</feature>
<dbReference type="EMBL" id="JANAVB010018197">
    <property type="protein sequence ID" value="KAJ6829749.1"/>
    <property type="molecule type" value="Genomic_DNA"/>
</dbReference>
<proteinExistence type="predicted"/>
<evidence type="ECO:0000313" key="2">
    <source>
        <dbReference type="EMBL" id="KAJ6829749.1"/>
    </source>
</evidence>
<feature type="region of interest" description="Disordered" evidence="1">
    <location>
        <begin position="23"/>
        <end position="53"/>
    </location>
</feature>
<name>A0AAX6GLT6_IRIPA</name>
<protein>
    <submittedName>
        <fullName evidence="2">Uncharacterized protein</fullName>
    </submittedName>
</protein>
<organism evidence="2 3">
    <name type="scientific">Iris pallida</name>
    <name type="common">Sweet iris</name>
    <dbReference type="NCBI Taxonomy" id="29817"/>
    <lineage>
        <taxon>Eukaryota</taxon>
        <taxon>Viridiplantae</taxon>
        <taxon>Streptophyta</taxon>
        <taxon>Embryophyta</taxon>
        <taxon>Tracheophyta</taxon>
        <taxon>Spermatophyta</taxon>
        <taxon>Magnoliopsida</taxon>
        <taxon>Liliopsida</taxon>
        <taxon>Asparagales</taxon>
        <taxon>Iridaceae</taxon>
        <taxon>Iridoideae</taxon>
        <taxon>Irideae</taxon>
        <taxon>Iris</taxon>
    </lineage>
</organism>